<keyword evidence="2" id="KW-0472">Membrane</keyword>
<dbReference type="EMBL" id="CABFNS010000806">
    <property type="protein sequence ID" value="VUC29621.1"/>
    <property type="molecule type" value="Genomic_DNA"/>
</dbReference>
<protein>
    <submittedName>
        <fullName evidence="3">Uncharacterized protein</fullName>
    </submittedName>
</protein>
<gene>
    <name evidence="3" type="ORF">CLO192961_LOCUS262211</name>
</gene>
<name>A0ABY6UEJ8_BIOOC</name>
<evidence type="ECO:0000256" key="1">
    <source>
        <dbReference type="SAM" id="MobiDB-lite"/>
    </source>
</evidence>
<evidence type="ECO:0000256" key="2">
    <source>
        <dbReference type="SAM" id="Phobius"/>
    </source>
</evidence>
<accession>A0ABY6UEJ8</accession>
<keyword evidence="2" id="KW-0812">Transmembrane</keyword>
<evidence type="ECO:0000313" key="4">
    <source>
        <dbReference type="Proteomes" id="UP000766486"/>
    </source>
</evidence>
<evidence type="ECO:0000313" key="3">
    <source>
        <dbReference type="EMBL" id="VUC29621.1"/>
    </source>
</evidence>
<sequence length="303" mass="32690">MVGPAKEIIDRLSVDCKEGGSFYVCQDKPVQFIGCCTLDPCKTDDGNCPTENLRNTTFDKLHYSQFKAQGCLSDDPQDIFYTCANTSPPFMGCCAQNACQSDGCAAANLSSAVLSKNKENASVFLPTETNSRALSPGATAGIAIGAVVGSLVIIVLGLMWFRRRAKAKNNNPSGQPPSWMSPGTTTTPFLGNHMSFNTPYNRTPPPYSSPPMQGQGQQGGYWQSPPVGSYQFQGPYDNRRLLGTQPSGYLPGLMPSENEDGWRGQPQQTMVPELPPQHGLVELPEEQKVGKGPIHPIRGSDNP</sequence>
<feature type="transmembrane region" description="Helical" evidence="2">
    <location>
        <begin position="140"/>
        <end position="161"/>
    </location>
</feature>
<comment type="caution">
    <text evidence="3">The sequence shown here is derived from an EMBL/GenBank/DDBJ whole genome shotgun (WGS) entry which is preliminary data.</text>
</comment>
<keyword evidence="4" id="KW-1185">Reference proteome</keyword>
<feature type="compositionally biased region" description="Low complexity" evidence="1">
    <location>
        <begin position="210"/>
        <end position="226"/>
    </location>
</feature>
<feature type="region of interest" description="Disordered" evidence="1">
    <location>
        <begin position="168"/>
        <end position="303"/>
    </location>
</feature>
<feature type="compositionally biased region" description="Polar residues" evidence="1">
    <location>
        <begin position="168"/>
        <end position="201"/>
    </location>
</feature>
<dbReference type="Proteomes" id="UP000766486">
    <property type="component" value="Unassembled WGS sequence"/>
</dbReference>
<organism evidence="3 4">
    <name type="scientific">Bionectria ochroleuca</name>
    <name type="common">Gliocladium roseum</name>
    <dbReference type="NCBI Taxonomy" id="29856"/>
    <lineage>
        <taxon>Eukaryota</taxon>
        <taxon>Fungi</taxon>
        <taxon>Dikarya</taxon>
        <taxon>Ascomycota</taxon>
        <taxon>Pezizomycotina</taxon>
        <taxon>Sordariomycetes</taxon>
        <taxon>Hypocreomycetidae</taxon>
        <taxon>Hypocreales</taxon>
        <taxon>Bionectriaceae</taxon>
        <taxon>Clonostachys</taxon>
    </lineage>
</organism>
<dbReference type="CDD" id="cd21699">
    <property type="entry name" value="JMTM_APP_like"/>
    <property type="match status" value="1"/>
</dbReference>
<proteinExistence type="predicted"/>
<reference evidence="3 4" key="1">
    <citation type="submission" date="2019-06" db="EMBL/GenBank/DDBJ databases">
        <authorList>
            <person name="Broberg M."/>
        </authorList>
    </citation>
    <scope>NUCLEOTIDE SEQUENCE [LARGE SCALE GENOMIC DNA]</scope>
</reference>
<keyword evidence="2" id="KW-1133">Transmembrane helix</keyword>